<protein>
    <recommendedName>
        <fullName evidence="4">SPW repeat-containing protein</fullName>
    </recommendedName>
</protein>
<accession>A0ABD5PUH7</accession>
<evidence type="ECO:0000313" key="2">
    <source>
        <dbReference type="EMBL" id="MFC4544227.1"/>
    </source>
</evidence>
<dbReference type="Proteomes" id="UP001595898">
    <property type="component" value="Unassembled WGS sequence"/>
</dbReference>
<reference evidence="2 3" key="1">
    <citation type="journal article" date="2019" name="Int. J. Syst. Evol. Microbiol.">
        <title>The Global Catalogue of Microorganisms (GCM) 10K type strain sequencing project: providing services to taxonomists for standard genome sequencing and annotation.</title>
        <authorList>
            <consortium name="The Broad Institute Genomics Platform"/>
            <consortium name="The Broad Institute Genome Sequencing Center for Infectious Disease"/>
            <person name="Wu L."/>
            <person name="Ma J."/>
        </authorList>
    </citation>
    <scope>NUCLEOTIDE SEQUENCE [LARGE SCALE GENOMIC DNA]</scope>
    <source>
        <strain evidence="2 3">WLHS5</strain>
    </source>
</reference>
<dbReference type="RefSeq" id="WP_250140966.1">
    <property type="nucleotide sequence ID" value="NZ_JALIQP010000003.1"/>
</dbReference>
<sequence length="119" mass="12498">MTRLEDAPPLVYRTIVVGVVGYFLLLAYATIAGDPLALSVADALFGLIAIGVGSVLYWQSSRELDPITAAATCLVVGGVTQLAGLAVSELDLIASITVFLGILLYGYAIYTRHGEPSPR</sequence>
<feature type="transmembrane region" description="Helical" evidence="1">
    <location>
        <begin position="12"/>
        <end position="31"/>
    </location>
</feature>
<keyword evidence="3" id="KW-1185">Reference proteome</keyword>
<keyword evidence="1" id="KW-0812">Transmembrane</keyword>
<feature type="transmembrane region" description="Helical" evidence="1">
    <location>
        <begin position="37"/>
        <end position="58"/>
    </location>
</feature>
<organism evidence="2 3">
    <name type="scientific">Halosolutus amylolyticus</name>
    <dbReference type="NCBI Taxonomy" id="2932267"/>
    <lineage>
        <taxon>Archaea</taxon>
        <taxon>Methanobacteriati</taxon>
        <taxon>Methanobacteriota</taxon>
        <taxon>Stenosarchaea group</taxon>
        <taxon>Halobacteria</taxon>
        <taxon>Halobacteriales</taxon>
        <taxon>Natrialbaceae</taxon>
        <taxon>Halosolutus</taxon>
    </lineage>
</organism>
<keyword evidence="1" id="KW-0472">Membrane</keyword>
<feature type="transmembrane region" description="Helical" evidence="1">
    <location>
        <begin position="67"/>
        <end position="86"/>
    </location>
</feature>
<feature type="transmembrane region" description="Helical" evidence="1">
    <location>
        <begin position="92"/>
        <end position="110"/>
    </location>
</feature>
<evidence type="ECO:0000313" key="3">
    <source>
        <dbReference type="Proteomes" id="UP001595898"/>
    </source>
</evidence>
<evidence type="ECO:0008006" key="4">
    <source>
        <dbReference type="Google" id="ProtNLM"/>
    </source>
</evidence>
<keyword evidence="1" id="KW-1133">Transmembrane helix</keyword>
<proteinExistence type="predicted"/>
<dbReference type="EMBL" id="JBHSFA010000011">
    <property type="protein sequence ID" value="MFC4544227.1"/>
    <property type="molecule type" value="Genomic_DNA"/>
</dbReference>
<gene>
    <name evidence="2" type="ORF">ACFO5R_20065</name>
</gene>
<comment type="caution">
    <text evidence="2">The sequence shown here is derived from an EMBL/GenBank/DDBJ whole genome shotgun (WGS) entry which is preliminary data.</text>
</comment>
<evidence type="ECO:0000256" key="1">
    <source>
        <dbReference type="SAM" id="Phobius"/>
    </source>
</evidence>
<dbReference type="AlphaFoldDB" id="A0ABD5PUH7"/>
<name>A0ABD5PUH7_9EURY</name>